<sequence>MLITLPGDINTFALEIDGNNKNDDHIGYSSIFDFYKKWIDLYKHALSL</sequence>
<name>H1Y6S1_9SPHI</name>
<reference evidence="1" key="1">
    <citation type="submission" date="2011-09" db="EMBL/GenBank/DDBJ databases">
        <title>The permanent draft genome of Mucilaginibacter paludis DSM 18603.</title>
        <authorList>
            <consortium name="US DOE Joint Genome Institute (JGI-PGF)"/>
            <person name="Lucas S."/>
            <person name="Han J."/>
            <person name="Lapidus A."/>
            <person name="Bruce D."/>
            <person name="Goodwin L."/>
            <person name="Pitluck S."/>
            <person name="Peters L."/>
            <person name="Kyrpides N."/>
            <person name="Mavromatis K."/>
            <person name="Ivanova N."/>
            <person name="Mikhailova N."/>
            <person name="Held B."/>
            <person name="Detter J.C."/>
            <person name="Tapia R."/>
            <person name="Han C."/>
            <person name="Land M."/>
            <person name="Hauser L."/>
            <person name="Markowitz V."/>
            <person name="Cheng J.-F."/>
            <person name="Hugenholtz P."/>
            <person name="Woyke T."/>
            <person name="Wu D."/>
            <person name="Tindall B."/>
            <person name="Brambilla E."/>
            <person name="Klenk H.-P."/>
            <person name="Eisen J.A."/>
        </authorList>
    </citation>
    <scope>NUCLEOTIDE SEQUENCE [LARGE SCALE GENOMIC DNA]</scope>
    <source>
        <strain evidence="1">DSM 18603</strain>
    </source>
</reference>
<dbReference type="AlphaFoldDB" id="H1Y6S1"/>
<dbReference type="HOGENOM" id="CLU_3154996_0_0_10"/>
<evidence type="ECO:0000313" key="1">
    <source>
        <dbReference type="EMBL" id="EHQ26863.1"/>
    </source>
</evidence>
<dbReference type="Proteomes" id="UP000002774">
    <property type="component" value="Chromosome"/>
</dbReference>
<gene>
    <name evidence="1" type="ORF">Mucpa_2751</name>
</gene>
<dbReference type="STRING" id="714943.Mucpa_2751"/>
<proteinExistence type="predicted"/>
<protein>
    <submittedName>
        <fullName evidence="1">Uncharacterized protein</fullName>
    </submittedName>
</protein>
<dbReference type="EMBL" id="CM001403">
    <property type="protein sequence ID" value="EHQ26863.1"/>
    <property type="molecule type" value="Genomic_DNA"/>
</dbReference>
<keyword evidence="2" id="KW-1185">Reference proteome</keyword>
<accession>H1Y6S1</accession>
<organism evidence="1 2">
    <name type="scientific">Mucilaginibacter paludis DSM 18603</name>
    <dbReference type="NCBI Taxonomy" id="714943"/>
    <lineage>
        <taxon>Bacteria</taxon>
        <taxon>Pseudomonadati</taxon>
        <taxon>Bacteroidota</taxon>
        <taxon>Sphingobacteriia</taxon>
        <taxon>Sphingobacteriales</taxon>
        <taxon>Sphingobacteriaceae</taxon>
        <taxon>Mucilaginibacter</taxon>
    </lineage>
</organism>
<evidence type="ECO:0000313" key="2">
    <source>
        <dbReference type="Proteomes" id="UP000002774"/>
    </source>
</evidence>